<proteinExistence type="predicted"/>
<reference evidence="1" key="2">
    <citation type="journal article" date="2020" name="Nat. Commun.">
        <title>Large-scale genome sequencing of mycorrhizal fungi provides insights into the early evolution of symbiotic traits.</title>
        <authorList>
            <person name="Miyauchi S."/>
            <person name="Kiss E."/>
            <person name="Kuo A."/>
            <person name="Drula E."/>
            <person name="Kohler A."/>
            <person name="Sanchez-Garcia M."/>
            <person name="Morin E."/>
            <person name="Andreopoulos B."/>
            <person name="Barry K.W."/>
            <person name="Bonito G."/>
            <person name="Buee M."/>
            <person name="Carver A."/>
            <person name="Chen C."/>
            <person name="Cichocki N."/>
            <person name="Clum A."/>
            <person name="Culley D."/>
            <person name="Crous P.W."/>
            <person name="Fauchery L."/>
            <person name="Girlanda M."/>
            <person name="Hayes R.D."/>
            <person name="Keri Z."/>
            <person name="LaButti K."/>
            <person name="Lipzen A."/>
            <person name="Lombard V."/>
            <person name="Magnuson J."/>
            <person name="Maillard F."/>
            <person name="Murat C."/>
            <person name="Nolan M."/>
            <person name="Ohm R.A."/>
            <person name="Pangilinan J."/>
            <person name="Pereira M.F."/>
            <person name="Perotto S."/>
            <person name="Peter M."/>
            <person name="Pfister S."/>
            <person name="Riley R."/>
            <person name="Sitrit Y."/>
            <person name="Stielow J.B."/>
            <person name="Szollosi G."/>
            <person name="Zifcakova L."/>
            <person name="Stursova M."/>
            <person name="Spatafora J.W."/>
            <person name="Tedersoo L."/>
            <person name="Vaario L.M."/>
            <person name="Yamada A."/>
            <person name="Yan M."/>
            <person name="Wang P."/>
            <person name="Xu J."/>
            <person name="Bruns T."/>
            <person name="Baldrian P."/>
            <person name="Vilgalys R."/>
            <person name="Dunand C."/>
            <person name="Henrissat B."/>
            <person name="Grigoriev I.V."/>
            <person name="Hibbett D."/>
            <person name="Nagy L.G."/>
            <person name="Martin F.M."/>
        </authorList>
    </citation>
    <scope>NUCLEOTIDE SEQUENCE</scope>
    <source>
        <strain evidence="1">P2</strain>
    </source>
</reference>
<reference evidence="1" key="1">
    <citation type="submission" date="2019-10" db="EMBL/GenBank/DDBJ databases">
        <authorList>
            <consortium name="DOE Joint Genome Institute"/>
            <person name="Kuo A."/>
            <person name="Miyauchi S."/>
            <person name="Kiss E."/>
            <person name="Drula E."/>
            <person name="Kohler A."/>
            <person name="Sanchez-Garcia M."/>
            <person name="Andreopoulos B."/>
            <person name="Barry K.W."/>
            <person name="Bonito G."/>
            <person name="Buee M."/>
            <person name="Carver A."/>
            <person name="Chen C."/>
            <person name="Cichocki N."/>
            <person name="Clum A."/>
            <person name="Culley D."/>
            <person name="Crous P.W."/>
            <person name="Fauchery L."/>
            <person name="Girlanda M."/>
            <person name="Hayes R."/>
            <person name="Keri Z."/>
            <person name="Labutti K."/>
            <person name="Lipzen A."/>
            <person name="Lombard V."/>
            <person name="Magnuson J."/>
            <person name="Maillard F."/>
            <person name="Morin E."/>
            <person name="Murat C."/>
            <person name="Nolan M."/>
            <person name="Ohm R."/>
            <person name="Pangilinan J."/>
            <person name="Pereira M."/>
            <person name="Perotto S."/>
            <person name="Peter M."/>
            <person name="Riley R."/>
            <person name="Sitrit Y."/>
            <person name="Stielow B."/>
            <person name="Szollosi G."/>
            <person name="Zifcakova L."/>
            <person name="Stursova M."/>
            <person name="Spatafora J.W."/>
            <person name="Tedersoo L."/>
            <person name="Vaario L.-M."/>
            <person name="Yamada A."/>
            <person name="Yan M."/>
            <person name="Wang P."/>
            <person name="Xu J."/>
            <person name="Bruns T."/>
            <person name="Baldrian P."/>
            <person name="Vilgalys R."/>
            <person name="Henrissat B."/>
            <person name="Grigoriev I.V."/>
            <person name="Hibbett D."/>
            <person name="Nagy L.G."/>
            <person name="Martin F.M."/>
        </authorList>
    </citation>
    <scope>NUCLEOTIDE SEQUENCE</scope>
    <source>
        <strain evidence="1">P2</strain>
    </source>
</reference>
<evidence type="ECO:0000313" key="2">
    <source>
        <dbReference type="Proteomes" id="UP000886501"/>
    </source>
</evidence>
<evidence type="ECO:0000313" key="1">
    <source>
        <dbReference type="EMBL" id="KAF9649174.1"/>
    </source>
</evidence>
<dbReference type="EMBL" id="MU118001">
    <property type="protein sequence ID" value="KAF9649174.1"/>
    <property type="molecule type" value="Genomic_DNA"/>
</dbReference>
<comment type="caution">
    <text evidence="1">The sequence shown here is derived from an EMBL/GenBank/DDBJ whole genome shotgun (WGS) entry which is preliminary data.</text>
</comment>
<dbReference type="Proteomes" id="UP000886501">
    <property type="component" value="Unassembled WGS sequence"/>
</dbReference>
<name>A0ACB6ZHW2_THEGA</name>
<protein>
    <submittedName>
        <fullName evidence="1">Uncharacterized protein</fullName>
    </submittedName>
</protein>
<keyword evidence="2" id="KW-1185">Reference proteome</keyword>
<gene>
    <name evidence="1" type="ORF">BDM02DRAFT_3095106</name>
</gene>
<sequence length="146" mass="16597">MKASGKRGFNPEPPIRFAIGDQSGMPLQDAMDERYEGLVGRDDGVFLGCDCTAISLRIEWPEYRGWNRHINTVDWKKPRGPITRSKLAFKIAKIIDLFIKSNQGMVISDECWRVGNGHIELKDLILGSIEHVTKGSWQPQIFVMRP</sequence>
<organism evidence="1 2">
    <name type="scientific">Thelephora ganbajun</name>
    <name type="common">Ganba fungus</name>
    <dbReference type="NCBI Taxonomy" id="370292"/>
    <lineage>
        <taxon>Eukaryota</taxon>
        <taxon>Fungi</taxon>
        <taxon>Dikarya</taxon>
        <taxon>Basidiomycota</taxon>
        <taxon>Agaricomycotina</taxon>
        <taxon>Agaricomycetes</taxon>
        <taxon>Thelephorales</taxon>
        <taxon>Thelephoraceae</taxon>
        <taxon>Thelephora</taxon>
    </lineage>
</organism>
<accession>A0ACB6ZHW2</accession>